<evidence type="ECO:0000313" key="2">
    <source>
        <dbReference type="Proteomes" id="UP001062846"/>
    </source>
</evidence>
<organism evidence="1 2">
    <name type="scientific">Rhododendron molle</name>
    <name type="common">Chinese azalea</name>
    <name type="synonym">Azalea mollis</name>
    <dbReference type="NCBI Taxonomy" id="49168"/>
    <lineage>
        <taxon>Eukaryota</taxon>
        <taxon>Viridiplantae</taxon>
        <taxon>Streptophyta</taxon>
        <taxon>Embryophyta</taxon>
        <taxon>Tracheophyta</taxon>
        <taxon>Spermatophyta</taxon>
        <taxon>Magnoliopsida</taxon>
        <taxon>eudicotyledons</taxon>
        <taxon>Gunneridae</taxon>
        <taxon>Pentapetalae</taxon>
        <taxon>asterids</taxon>
        <taxon>Ericales</taxon>
        <taxon>Ericaceae</taxon>
        <taxon>Ericoideae</taxon>
        <taxon>Rhodoreae</taxon>
        <taxon>Rhododendron</taxon>
    </lineage>
</organism>
<comment type="caution">
    <text evidence="1">The sequence shown here is derived from an EMBL/GenBank/DDBJ whole genome shotgun (WGS) entry which is preliminary data.</text>
</comment>
<name>A0ACC0NRY1_RHOML</name>
<reference evidence="1" key="1">
    <citation type="submission" date="2022-02" db="EMBL/GenBank/DDBJ databases">
        <title>Plant Genome Project.</title>
        <authorList>
            <person name="Zhang R.-G."/>
        </authorList>
    </citation>
    <scope>NUCLEOTIDE SEQUENCE</scope>
    <source>
        <strain evidence="1">AT1</strain>
    </source>
</reference>
<protein>
    <submittedName>
        <fullName evidence="1">Uncharacterized protein</fullName>
    </submittedName>
</protein>
<sequence>MPVYRSPISNRLHRSSSLPRTRSIAQAHPAHSPPRRLNRNHKGPMAKEAPIRTLRKYLNPKRAPQVSPIVIPTPTAGNAFDFKVEYLKVVPEFQGRELEDPYSHIWEFETILHSFTDQGQLDQARLKLFPFSL</sequence>
<proteinExistence type="predicted"/>
<dbReference type="EMBL" id="CM046392">
    <property type="protein sequence ID" value="KAI8555358.1"/>
    <property type="molecule type" value="Genomic_DNA"/>
</dbReference>
<evidence type="ECO:0000313" key="1">
    <source>
        <dbReference type="EMBL" id="KAI8555358.1"/>
    </source>
</evidence>
<dbReference type="Proteomes" id="UP001062846">
    <property type="component" value="Chromosome 5"/>
</dbReference>
<keyword evidence="2" id="KW-1185">Reference proteome</keyword>
<accession>A0ACC0NRY1</accession>
<gene>
    <name evidence="1" type="ORF">RHMOL_Rhmol05G0168600</name>
</gene>